<dbReference type="PRINTS" id="PR00081">
    <property type="entry name" value="GDHRDH"/>
</dbReference>
<accession>A0A423TPS6</accession>
<dbReference type="PROSITE" id="PS51029">
    <property type="entry name" value="MADF"/>
    <property type="match status" value="1"/>
</dbReference>
<feature type="domain" description="MADF" evidence="2">
    <location>
        <begin position="10"/>
        <end position="109"/>
    </location>
</feature>
<dbReference type="Pfam" id="PF10545">
    <property type="entry name" value="MADF_DNA_bdg"/>
    <property type="match status" value="1"/>
</dbReference>
<proteinExistence type="predicted"/>
<dbReference type="PANTHER" id="PTHR44269">
    <property type="entry name" value="DEHYDROGENASE/REDUCTASE SDR FAMILY MEMBER 7-RELATED"/>
    <property type="match status" value="1"/>
</dbReference>
<sequence>MDLPSEIIYAFIDKIKPKEELWDNKHKDYKKNALKRKVIVDISRELQREYPDHARRLTPDSCFDKLQYLRSHFQKLLRKMQKTSDESGVKPTCKWEFFKACSFLHPAYKSDTTLNFEMQQSSMVSSKPLKELIREDSPSDLIDDPAVMTHEEEIDPLQLATAQEEEIDPLQLVTTQEEEIDPLQLATAQEEEIDPLQLVTTQEEEIDPLQLATTYVETRLPAPTESLDATSTCDLHQQVSLHLFCRVTIASLPDTVHKELNISTMDWFYIAAGCVGITQLVLDCWTWIQTFKILGFLAFLRYVILPADCDLTLFLFKHFGKPVESLEGRVIWITGASSGIGKALAIRLAKAKVRVVLSARSVENLNEVKQKCIETGGLEEKDVLVLPLDMVQYDQHQSAFDKVIEHFGELDILVCNAGRSQRGRWEMIDLEVDRELFELNVFSLIALSRRVVKYFLQKGKGHVVVTSSTAGKLGAPMSGSYTASKHALQGYFDCLRVEKAGCGLDITMFCPGPVDSNLLKVCFTEEKGKELGQERKGKRMSAERCADLFAISIANKLSEVWVADQPVLTMYYLNQFIPSLMKCALQVLPLKAIMKLRDGRDDAAQLTGAEGKKEC</sequence>
<dbReference type="OrthoDB" id="47007at2759"/>
<comment type="caution">
    <text evidence="3">The sequence shown here is derived from an EMBL/GenBank/DDBJ whole genome shotgun (WGS) entry which is preliminary data.</text>
</comment>
<dbReference type="PROSITE" id="PS00061">
    <property type="entry name" value="ADH_SHORT"/>
    <property type="match status" value="1"/>
</dbReference>
<evidence type="ECO:0000313" key="4">
    <source>
        <dbReference type="Proteomes" id="UP000283509"/>
    </source>
</evidence>
<reference evidence="3 4" key="2">
    <citation type="submission" date="2019-01" db="EMBL/GenBank/DDBJ databases">
        <title>The decoding of complex shrimp genome reveals the adaptation for benthos swimmer, frequently molting mechanism and breeding impact on genome.</title>
        <authorList>
            <person name="Sun Y."/>
            <person name="Gao Y."/>
            <person name="Yu Y."/>
        </authorList>
    </citation>
    <scope>NUCLEOTIDE SEQUENCE [LARGE SCALE GENOMIC DNA]</scope>
    <source>
        <tissue evidence="3">Muscle</tissue>
    </source>
</reference>
<dbReference type="AlphaFoldDB" id="A0A423TPS6"/>
<dbReference type="Proteomes" id="UP000283509">
    <property type="component" value="Unassembled WGS sequence"/>
</dbReference>
<gene>
    <name evidence="3" type="ORF">C7M84_002845</name>
</gene>
<keyword evidence="1" id="KW-0560">Oxidoreductase</keyword>
<dbReference type="SMART" id="SM00595">
    <property type="entry name" value="MADF"/>
    <property type="match status" value="1"/>
</dbReference>
<dbReference type="InterPro" id="IPR006578">
    <property type="entry name" value="MADF-dom"/>
</dbReference>
<dbReference type="SUPFAM" id="SSF51735">
    <property type="entry name" value="NAD(P)-binding Rossmann-fold domains"/>
    <property type="match status" value="1"/>
</dbReference>
<evidence type="ECO:0000313" key="3">
    <source>
        <dbReference type="EMBL" id="ROT78445.1"/>
    </source>
</evidence>
<dbReference type="InterPro" id="IPR020904">
    <property type="entry name" value="Sc_DH/Rdtase_CS"/>
</dbReference>
<dbReference type="GO" id="GO:0016491">
    <property type="term" value="F:oxidoreductase activity"/>
    <property type="evidence" value="ECO:0007669"/>
    <property type="project" value="UniProtKB-KW"/>
</dbReference>
<reference evidence="3 4" key="1">
    <citation type="submission" date="2018-04" db="EMBL/GenBank/DDBJ databases">
        <authorList>
            <person name="Zhang X."/>
            <person name="Yuan J."/>
            <person name="Li F."/>
            <person name="Xiang J."/>
        </authorList>
    </citation>
    <scope>NUCLEOTIDE SEQUENCE [LARGE SCALE GENOMIC DNA]</scope>
    <source>
        <tissue evidence="3">Muscle</tissue>
    </source>
</reference>
<evidence type="ECO:0000256" key="1">
    <source>
        <dbReference type="ARBA" id="ARBA00023002"/>
    </source>
</evidence>
<dbReference type="EMBL" id="QCYY01001378">
    <property type="protein sequence ID" value="ROT78445.1"/>
    <property type="molecule type" value="Genomic_DNA"/>
</dbReference>
<organism evidence="3 4">
    <name type="scientific">Penaeus vannamei</name>
    <name type="common">Whiteleg shrimp</name>
    <name type="synonym">Litopenaeus vannamei</name>
    <dbReference type="NCBI Taxonomy" id="6689"/>
    <lineage>
        <taxon>Eukaryota</taxon>
        <taxon>Metazoa</taxon>
        <taxon>Ecdysozoa</taxon>
        <taxon>Arthropoda</taxon>
        <taxon>Crustacea</taxon>
        <taxon>Multicrustacea</taxon>
        <taxon>Malacostraca</taxon>
        <taxon>Eumalacostraca</taxon>
        <taxon>Eucarida</taxon>
        <taxon>Decapoda</taxon>
        <taxon>Dendrobranchiata</taxon>
        <taxon>Penaeoidea</taxon>
        <taxon>Penaeidae</taxon>
        <taxon>Penaeus</taxon>
    </lineage>
</organism>
<dbReference type="InterPro" id="IPR036291">
    <property type="entry name" value="NAD(P)-bd_dom_sf"/>
</dbReference>
<dbReference type="PANTHER" id="PTHR44269:SF1">
    <property type="entry name" value="DEHYDROGENASE_REDUCTASE SDR FAMILY MEMBER 7"/>
    <property type="match status" value="1"/>
</dbReference>
<dbReference type="InterPro" id="IPR053011">
    <property type="entry name" value="SDR_family_member_7"/>
</dbReference>
<dbReference type="Gene3D" id="3.40.50.720">
    <property type="entry name" value="NAD(P)-binding Rossmann-like Domain"/>
    <property type="match status" value="1"/>
</dbReference>
<dbReference type="Pfam" id="PF00106">
    <property type="entry name" value="adh_short"/>
    <property type="match status" value="1"/>
</dbReference>
<protein>
    <recommendedName>
        <fullName evidence="2">MADF domain-containing protein</fullName>
    </recommendedName>
</protein>
<dbReference type="STRING" id="6689.A0A423TPS6"/>
<evidence type="ECO:0000259" key="2">
    <source>
        <dbReference type="PROSITE" id="PS51029"/>
    </source>
</evidence>
<dbReference type="InterPro" id="IPR002347">
    <property type="entry name" value="SDR_fam"/>
</dbReference>
<name>A0A423TPS6_PENVA</name>
<keyword evidence="4" id="KW-1185">Reference proteome</keyword>